<dbReference type="Proteomes" id="UP000503483">
    <property type="component" value="Chromosome"/>
</dbReference>
<proteinExistence type="predicted"/>
<organism evidence="1 2">
    <name type="scientific">Arcobacter acticola</name>
    <dbReference type="NCBI Taxonomy" id="1849015"/>
    <lineage>
        <taxon>Bacteria</taxon>
        <taxon>Pseudomonadati</taxon>
        <taxon>Campylobacterota</taxon>
        <taxon>Epsilonproteobacteria</taxon>
        <taxon>Campylobacterales</taxon>
        <taxon>Arcobacteraceae</taxon>
        <taxon>Arcobacter</taxon>
    </lineage>
</organism>
<evidence type="ECO:0000313" key="1">
    <source>
        <dbReference type="EMBL" id="QKE28919.1"/>
    </source>
</evidence>
<reference evidence="1 2" key="1">
    <citation type="submission" date="2019-08" db="EMBL/GenBank/DDBJ databases">
        <title>Complete genome sequence of Arcobacter acticola.</title>
        <authorList>
            <person name="Miller W."/>
        </authorList>
    </citation>
    <scope>NUCLEOTIDE SEQUENCE [LARGE SCALE GENOMIC DNA]</scope>
    <source>
        <strain evidence="1 2">KCTC 52212</strain>
    </source>
</reference>
<dbReference type="SUPFAM" id="SSF140663">
    <property type="entry name" value="TTHA0068-like"/>
    <property type="match status" value="1"/>
</dbReference>
<dbReference type="InterPro" id="IPR023203">
    <property type="entry name" value="TTHA0068_sf"/>
</dbReference>
<protein>
    <recommendedName>
        <fullName evidence="3">DUF309 domain-containing protein</fullName>
    </recommendedName>
</protein>
<dbReference type="Pfam" id="PF03745">
    <property type="entry name" value="DUF309"/>
    <property type="match status" value="1"/>
</dbReference>
<sequence>MDINLQLEEIILLLDQNKFVESHDIFEELWRKYKNNESTRKESFILKAFVNGSVSIELYKMQRFEHCSNVWNTYKKYEYLIDEIDSLNKKNYQKIKEIIYEKREKTIK</sequence>
<evidence type="ECO:0008006" key="3">
    <source>
        <dbReference type="Google" id="ProtNLM"/>
    </source>
</evidence>
<dbReference type="AlphaFoldDB" id="A0A6M8ELA8"/>
<dbReference type="Gene3D" id="1.10.3450.10">
    <property type="entry name" value="TTHA0068-like"/>
    <property type="match status" value="1"/>
</dbReference>
<evidence type="ECO:0000313" key="2">
    <source>
        <dbReference type="Proteomes" id="UP000503483"/>
    </source>
</evidence>
<accession>A0A6M8ELA8</accession>
<dbReference type="KEGG" id="paco:AACT_1768"/>
<name>A0A6M8ELA8_9BACT</name>
<dbReference type="InterPro" id="IPR005500">
    <property type="entry name" value="DUF309"/>
</dbReference>
<dbReference type="EMBL" id="CP042652">
    <property type="protein sequence ID" value="QKE28919.1"/>
    <property type="molecule type" value="Genomic_DNA"/>
</dbReference>
<keyword evidence="2" id="KW-1185">Reference proteome</keyword>
<dbReference type="RefSeq" id="WP_172126475.1">
    <property type="nucleotide sequence ID" value="NZ_CP042652.1"/>
</dbReference>
<gene>
    <name evidence="1" type="ORF">AACT_1768</name>
</gene>